<keyword evidence="2" id="KW-1185">Reference proteome</keyword>
<dbReference type="Proteomes" id="UP001227268">
    <property type="component" value="Unassembled WGS sequence"/>
</dbReference>
<evidence type="ECO:0000313" key="2">
    <source>
        <dbReference type="Proteomes" id="UP001227268"/>
    </source>
</evidence>
<name>A0ACC2VZE7_9TREE</name>
<organism evidence="1 2">
    <name type="scientific">Naganishia friedmannii</name>
    <dbReference type="NCBI Taxonomy" id="89922"/>
    <lineage>
        <taxon>Eukaryota</taxon>
        <taxon>Fungi</taxon>
        <taxon>Dikarya</taxon>
        <taxon>Basidiomycota</taxon>
        <taxon>Agaricomycotina</taxon>
        <taxon>Tremellomycetes</taxon>
        <taxon>Filobasidiales</taxon>
        <taxon>Filobasidiaceae</taxon>
        <taxon>Naganishia</taxon>
    </lineage>
</organism>
<accession>A0ACC2VZE7</accession>
<sequence length="322" mass="34928">MAGKLEIIVLGSGPSCTTPNLACLTRDDSSINAPCRCCSSISESTDDAMAAGGRKNMRGNTSAVVRKTWSDGTQSYLVQAGVGSGTGLKPALDFKIIDAHKEITIAGINFLPFEVQHGTTDVTVPMTVSAAKGNHDTSVPSSPEEFSQEATMKIKVPYMTLALLIEDKILWMTDTNVLPDRAWNILLHGVNKEGAIVAPDSSKRKLPMAFIDLADHMMIGRAHLDLRGFIETLDRLEPECTFAIGMNHTLCHGEIVALGQEAEGQRPMGYENAFIEKALYGDISKLANDGLFARIQQKRLHFRPAFDGMTVSMELEDAMANV</sequence>
<protein>
    <submittedName>
        <fullName evidence="1">Uncharacterized protein</fullName>
    </submittedName>
</protein>
<dbReference type="EMBL" id="JASBWT010000006">
    <property type="protein sequence ID" value="KAJ9103757.1"/>
    <property type="molecule type" value="Genomic_DNA"/>
</dbReference>
<proteinExistence type="predicted"/>
<reference evidence="1" key="1">
    <citation type="submission" date="2023-04" db="EMBL/GenBank/DDBJ databases">
        <title>Draft Genome sequencing of Naganishia species isolated from polar environments using Oxford Nanopore Technology.</title>
        <authorList>
            <person name="Leo P."/>
            <person name="Venkateswaran K."/>
        </authorList>
    </citation>
    <scope>NUCLEOTIDE SEQUENCE</scope>
    <source>
        <strain evidence="1">MNA-CCFEE 5423</strain>
    </source>
</reference>
<comment type="caution">
    <text evidence="1">The sequence shown here is derived from an EMBL/GenBank/DDBJ whole genome shotgun (WGS) entry which is preliminary data.</text>
</comment>
<evidence type="ECO:0000313" key="1">
    <source>
        <dbReference type="EMBL" id="KAJ9103757.1"/>
    </source>
</evidence>
<gene>
    <name evidence="1" type="ORF">QFC21_002218</name>
</gene>